<evidence type="ECO:0000256" key="4">
    <source>
        <dbReference type="ARBA" id="ARBA00022692"/>
    </source>
</evidence>
<dbReference type="InterPro" id="IPR012910">
    <property type="entry name" value="Plug_dom"/>
</dbReference>
<dbReference type="SUPFAM" id="SSF56935">
    <property type="entry name" value="Porins"/>
    <property type="match status" value="1"/>
</dbReference>
<dbReference type="RefSeq" id="WP_007615792.1">
    <property type="nucleotide sequence ID" value="NZ_BAEO01000005.1"/>
</dbReference>
<dbReference type="PANTHER" id="PTHR47234:SF3">
    <property type="entry name" value="SECRETIN_TONB SHORT N-TERMINAL DOMAIN-CONTAINING PROTEIN"/>
    <property type="match status" value="1"/>
</dbReference>
<proteinExistence type="inferred from homology"/>
<keyword evidence="7 9" id="KW-0472">Membrane</keyword>
<accession>K6YKQ4</accession>
<dbReference type="PROSITE" id="PS00430">
    <property type="entry name" value="TONB_DEPENDENT_REC_1"/>
    <property type="match status" value="1"/>
</dbReference>
<dbReference type="InterPro" id="IPR036942">
    <property type="entry name" value="Beta-barrel_TonB_sf"/>
</dbReference>
<dbReference type="Pfam" id="PF07715">
    <property type="entry name" value="Plug"/>
    <property type="match status" value="1"/>
</dbReference>
<protein>
    <recommendedName>
        <fullName evidence="16">Iron complex outermembrane recepter protein</fullName>
    </recommendedName>
</protein>
<evidence type="ECO:0000313" key="15">
    <source>
        <dbReference type="Proteomes" id="UP000006327"/>
    </source>
</evidence>
<dbReference type="Proteomes" id="UP000006327">
    <property type="component" value="Unassembled WGS sequence"/>
</dbReference>
<name>K6YKQ4_9ALTE</name>
<comment type="caution">
    <text evidence="14">The sequence shown here is derived from an EMBL/GenBank/DDBJ whole genome shotgun (WGS) entry which is preliminary data.</text>
</comment>
<dbReference type="CDD" id="cd01347">
    <property type="entry name" value="ligand_gated_channel"/>
    <property type="match status" value="1"/>
</dbReference>
<evidence type="ECO:0000256" key="8">
    <source>
        <dbReference type="ARBA" id="ARBA00023237"/>
    </source>
</evidence>
<comment type="subcellular location">
    <subcellularLocation>
        <location evidence="1 9">Cell outer membrane</location>
        <topology evidence="1 9">Multi-pass membrane protein</topology>
    </subcellularLocation>
</comment>
<keyword evidence="15" id="KW-1185">Reference proteome</keyword>
<evidence type="ECO:0000256" key="10">
    <source>
        <dbReference type="PROSITE-ProRule" id="PRU10143"/>
    </source>
</evidence>
<evidence type="ECO:0000256" key="3">
    <source>
        <dbReference type="ARBA" id="ARBA00022452"/>
    </source>
</evidence>
<evidence type="ECO:0000256" key="11">
    <source>
        <dbReference type="RuleBase" id="RU003357"/>
    </source>
</evidence>
<keyword evidence="3 9" id="KW-1134">Transmembrane beta strand</keyword>
<dbReference type="EMBL" id="BAEO01000005">
    <property type="protein sequence ID" value="GAC17203.1"/>
    <property type="molecule type" value="Genomic_DNA"/>
</dbReference>
<evidence type="ECO:0000256" key="9">
    <source>
        <dbReference type="PROSITE-ProRule" id="PRU01360"/>
    </source>
</evidence>
<dbReference type="OrthoDB" id="9805434at2"/>
<evidence type="ECO:0000259" key="13">
    <source>
        <dbReference type="Pfam" id="PF07715"/>
    </source>
</evidence>
<dbReference type="PANTHER" id="PTHR47234">
    <property type="match status" value="1"/>
</dbReference>
<evidence type="ECO:0000256" key="6">
    <source>
        <dbReference type="ARBA" id="ARBA00023077"/>
    </source>
</evidence>
<sequence>MFTLSKISSAVCLVCGIGILVPVVSFAEEVAQGENKNNMESIIVTGTRSSEKTVFDSSAPIDLISASELSSTASEDLSDMLAQIVPSYKVQRLPLEDGQVFVRPATLRGLSPDHTLVLVNGKRRHRSALLGANGAQAPDLAQIPSSAIKRIEVLRDGASAQYGSDAIAGVINIILDDGIDVKGFAQYSEYSEGDGENIRAGIKSGFKLADDGFVTTSFEYANAEKTSRSRQRPDAILFAAEHPDVTVPSPVQNWGQPQSETFRLALNSELNTQLGLAYLFGTYGWGEGLTDFNWRNPDSTSAFNLTEVFADFDLRDIYPAGFSPQFTQNDKDKTLNLGLKGTTSSDIDWDMSAGFGENSIEYRMSDSINASLGPASPTEFYIGELIQSEININADFNTIWTSSLLFDAANIAFGLEYRKETYEITPGDLASYDIGVGATVGLPSGSNGFPGFSPSQSGKSSQNSQSVYVDIDLPMSESFTLGLATRYEKYSEYGNGKITGKLSSRYELNQDLAIRATLSTGFKSPTPGQLFSERTSQGLDTTTLNIFTSGRFSPEGIVASVMSKRDDISIKPLEAEESTNISTGVVYRNDSGFHSSLDFYRVEVDNRLSTSATYNVTDAERAELAGLNVVGGESITRVNFFQNDFNTRTTGVDLVLGYAIDVSGGKLSLTSALNHNKTEVLNGSLVDNDTTRNRFENLLPKNTANFTANYSMDMISLMARVRYYGPWTDYSGNSDGDVFQNFGSEVFTDISATYDLNNDITISAGAENIFDSYPEEATYQANRGLIYSRHAPYDTDGRNIYIKMAFEF</sequence>
<dbReference type="Gene3D" id="2.40.170.20">
    <property type="entry name" value="TonB-dependent receptor, beta-barrel domain"/>
    <property type="match status" value="1"/>
</dbReference>
<evidence type="ECO:0008006" key="16">
    <source>
        <dbReference type="Google" id="ProtNLM"/>
    </source>
</evidence>
<evidence type="ECO:0000259" key="12">
    <source>
        <dbReference type="Pfam" id="PF00593"/>
    </source>
</evidence>
<dbReference type="InterPro" id="IPR010916">
    <property type="entry name" value="TonB_box_CS"/>
</dbReference>
<feature type="domain" description="TonB-dependent receptor-like beta-barrel" evidence="12">
    <location>
        <begin position="290"/>
        <end position="769"/>
    </location>
</feature>
<dbReference type="AlphaFoldDB" id="K6YKQ4"/>
<evidence type="ECO:0000313" key="14">
    <source>
        <dbReference type="EMBL" id="GAC17203.1"/>
    </source>
</evidence>
<dbReference type="Pfam" id="PF00593">
    <property type="entry name" value="TonB_dep_Rec_b-barrel"/>
    <property type="match status" value="1"/>
</dbReference>
<dbReference type="InterPro" id="IPR000531">
    <property type="entry name" value="Beta-barrel_TonB"/>
</dbReference>
<evidence type="ECO:0000256" key="5">
    <source>
        <dbReference type="ARBA" id="ARBA00022729"/>
    </source>
</evidence>
<gene>
    <name evidence="14" type="ORF">GARC_0221</name>
</gene>
<keyword evidence="4 9" id="KW-0812">Transmembrane</keyword>
<keyword evidence="2 9" id="KW-0813">Transport</keyword>
<dbReference type="InterPro" id="IPR039426">
    <property type="entry name" value="TonB-dep_rcpt-like"/>
</dbReference>
<evidence type="ECO:0000256" key="7">
    <source>
        <dbReference type="ARBA" id="ARBA00023136"/>
    </source>
</evidence>
<dbReference type="GO" id="GO:0009279">
    <property type="term" value="C:cell outer membrane"/>
    <property type="evidence" value="ECO:0007669"/>
    <property type="project" value="UniProtKB-SubCell"/>
</dbReference>
<reference evidence="14 15" key="1">
    <citation type="journal article" date="2017" name="Antonie Van Leeuwenhoek">
        <title>Rhizobium rhizosphaerae sp. nov., a novel species isolated from rice rhizosphere.</title>
        <authorList>
            <person name="Zhao J.J."/>
            <person name="Zhang J."/>
            <person name="Zhang R.J."/>
            <person name="Zhang C.W."/>
            <person name="Yin H.Q."/>
            <person name="Zhang X.X."/>
        </authorList>
    </citation>
    <scope>NUCLEOTIDE SEQUENCE [LARGE SCALE GENOMIC DNA]</scope>
    <source>
        <strain evidence="14 15">BSs20135</strain>
    </source>
</reference>
<keyword evidence="8 9" id="KW-0998">Cell outer membrane</keyword>
<evidence type="ECO:0000256" key="2">
    <source>
        <dbReference type="ARBA" id="ARBA00022448"/>
    </source>
</evidence>
<evidence type="ECO:0000256" key="1">
    <source>
        <dbReference type="ARBA" id="ARBA00004571"/>
    </source>
</evidence>
<keyword evidence="5" id="KW-0732">Signal</keyword>
<feature type="short sequence motif" description="TonB box" evidence="10">
    <location>
        <begin position="41"/>
        <end position="47"/>
    </location>
</feature>
<dbReference type="PROSITE" id="PS52016">
    <property type="entry name" value="TONB_DEPENDENT_REC_3"/>
    <property type="match status" value="1"/>
</dbReference>
<organism evidence="14 15">
    <name type="scientific">Paraglaciecola arctica BSs20135</name>
    <dbReference type="NCBI Taxonomy" id="493475"/>
    <lineage>
        <taxon>Bacteria</taxon>
        <taxon>Pseudomonadati</taxon>
        <taxon>Pseudomonadota</taxon>
        <taxon>Gammaproteobacteria</taxon>
        <taxon>Alteromonadales</taxon>
        <taxon>Alteromonadaceae</taxon>
        <taxon>Paraglaciecola</taxon>
    </lineage>
</organism>
<keyword evidence="6 10" id="KW-0798">TonB box</keyword>
<dbReference type="Gene3D" id="2.170.130.10">
    <property type="entry name" value="TonB-dependent receptor, plug domain"/>
    <property type="match status" value="1"/>
</dbReference>
<dbReference type="eggNOG" id="COG4771">
    <property type="taxonomic scope" value="Bacteria"/>
</dbReference>
<feature type="domain" description="TonB-dependent receptor plug" evidence="13">
    <location>
        <begin position="55"/>
        <end position="170"/>
    </location>
</feature>
<comment type="similarity">
    <text evidence="9 11">Belongs to the TonB-dependent receptor family.</text>
</comment>
<dbReference type="InterPro" id="IPR037066">
    <property type="entry name" value="Plug_dom_sf"/>
</dbReference>
<dbReference type="STRING" id="493475.GARC_0221"/>